<dbReference type="InterPro" id="IPR043833">
    <property type="entry name" value="DUF5810"/>
</dbReference>
<feature type="region of interest" description="Disordered" evidence="1">
    <location>
        <begin position="70"/>
        <end position="143"/>
    </location>
</feature>
<dbReference type="Pfam" id="PF19126">
    <property type="entry name" value="DUF5810"/>
    <property type="match status" value="1"/>
</dbReference>
<gene>
    <name evidence="2" type="ORF">ACFO9K_10430</name>
</gene>
<keyword evidence="3" id="KW-1185">Reference proteome</keyword>
<feature type="compositionally biased region" description="Basic and acidic residues" evidence="1">
    <location>
        <begin position="71"/>
        <end position="81"/>
    </location>
</feature>
<dbReference type="RefSeq" id="WP_254269595.1">
    <property type="nucleotide sequence ID" value="NZ_CP100400.1"/>
</dbReference>
<evidence type="ECO:0000313" key="2">
    <source>
        <dbReference type="EMBL" id="MFC4824678.1"/>
    </source>
</evidence>
<accession>A0ABD5Q262</accession>
<dbReference type="EMBL" id="JBHSHT010000001">
    <property type="protein sequence ID" value="MFC4824678.1"/>
    <property type="molecule type" value="Genomic_DNA"/>
</dbReference>
<comment type="caution">
    <text evidence="2">The sequence shown here is derived from an EMBL/GenBank/DDBJ whole genome shotgun (WGS) entry which is preliminary data.</text>
</comment>
<dbReference type="Proteomes" id="UP001595945">
    <property type="component" value="Unassembled WGS sequence"/>
</dbReference>
<feature type="compositionally biased region" description="Acidic residues" evidence="1">
    <location>
        <begin position="128"/>
        <end position="143"/>
    </location>
</feature>
<evidence type="ECO:0000313" key="3">
    <source>
        <dbReference type="Proteomes" id="UP001595945"/>
    </source>
</evidence>
<protein>
    <submittedName>
        <fullName evidence="2">DUF5810 domain-containing protein</fullName>
    </submittedName>
</protein>
<reference evidence="2 3" key="1">
    <citation type="journal article" date="2019" name="Int. J. Syst. Evol. Microbiol.">
        <title>The Global Catalogue of Microorganisms (GCM) 10K type strain sequencing project: providing services to taxonomists for standard genome sequencing and annotation.</title>
        <authorList>
            <consortium name="The Broad Institute Genomics Platform"/>
            <consortium name="The Broad Institute Genome Sequencing Center for Infectious Disease"/>
            <person name="Wu L."/>
            <person name="Ma J."/>
        </authorList>
    </citation>
    <scope>NUCLEOTIDE SEQUENCE [LARGE SCALE GENOMIC DNA]</scope>
    <source>
        <strain evidence="2 3">XZYJ18</strain>
    </source>
</reference>
<proteinExistence type="predicted"/>
<dbReference type="AlphaFoldDB" id="A0ABD5Q262"/>
<sequence>MGYACPVCETPQSDAEHLANHLAFTAMLGDDDHEAWLDDHAPGWSEDGEDELAARIEEHAKEVGFPQVFEDTTHDHGHDDEPQAGDLFEDELERANERGRGSRTSGAGNASAPALDAEAQGILQEAQEMTEEMLDDEGEDDEE</sequence>
<name>A0ABD5Q262_9EURY</name>
<dbReference type="GeneID" id="73044628"/>
<evidence type="ECO:0000256" key="1">
    <source>
        <dbReference type="SAM" id="MobiDB-lite"/>
    </source>
</evidence>
<organism evidence="2 3">
    <name type="scientific">Halorussus aquaticus</name>
    <dbReference type="NCBI Taxonomy" id="2953748"/>
    <lineage>
        <taxon>Archaea</taxon>
        <taxon>Methanobacteriati</taxon>
        <taxon>Methanobacteriota</taxon>
        <taxon>Stenosarchaea group</taxon>
        <taxon>Halobacteria</taxon>
        <taxon>Halobacteriales</taxon>
        <taxon>Haladaptataceae</taxon>
        <taxon>Halorussus</taxon>
    </lineage>
</organism>